<organism evidence="2 3">
    <name type="scientific">Roseinatronobacter ekhonensis</name>
    <dbReference type="NCBI Taxonomy" id="254356"/>
    <lineage>
        <taxon>Bacteria</taxon>
        <taxon>Pseudomonadati</taxon>
        <taxon>Pseudomonadota</taxon>
        <taxon>Alphaproteobacteria</taxon>
        <taxon>Rhodobacterales</taxon>
        <taxon>Paracoccaceae</taxon>
        <taxon>Roseinatronobacter</taxon>
    </lineage>
</organism>
<keyword evidence="1" id="KW-0472">Membrane</keyword>
<protein>
    <submittedName>
        <fullName evidence="2">Uncharacterized protein</fullName>
    </submittedName>
</protein>
<dbReference type="EMBL" id="UIHC01000113">
    <property type="protein sequence ID" value="SUZ34035.1"/>
    <property type="molecule type" value="Genomic_DNA"/>
</dbReference>
<gene>
    <name evidence="2" type="ORF">ROE7235_03816</name>
</gene>
<proteinExistence type="predicted"/>
<dbReference type="InterPro" id="IPR052948">
    <property type="entry name" value="Low_temp-induced_all0457"/>
</dbReference>
<sequence>MVLTVPVMGQVVVLGYLATAAISMLEGAAVLGGLSALWAALYGLGIPKDSVISYESALEADSFLVMARGGEADTARARTILDAEAPVQIDLHESADGSQ</sequence>
<dbReference type="PANTHER" id="PTHR36109">
    <property type="entry name" value="MEMBRANE PROTEIN-RELATED"/>
    <property type="match status" value="1"/>
</dbReference>
<dbReference type="RefSeq" id="WP_220669600.1">
    <property type="nucleotide sequence ID" value="NZ_UIHC01000113.1"/>
</dbReference>
<keyword evidence="3" id="KW-1185">Reference proteome</keyword>
<keyword evidence="1" id="KW-1133">Transmembrane helix</keyword>
<accession>A0A3B0MDS6</accession>
<dbReference type="AlphaFoldDB" id="A0A3B0MDS6"/>
<evidence type="ECO:0000313" key="3">
    <source>
        <dbReference type="Proteomes" id="UP000272908"/>
    </source>
</evidence>
<keyword evidence="1" id="KW-0812">Transmembrane</keyword>
<feature type="transmembrane region" description="Helical" evidence="1">
    <location>
        <begin position="20"/>
        <end position="44"/>
    </location>
</feature>
<reference evidence="3" key="1">
    <citation type="submission" date="2018-08" db="EMBL/GenBank/DDBJ databases">
        <authorList>
            <person name="Rodrigo-Torres L."/>
            <person name="Arahal R. D."/>
            <person name="Lucena T."/>
        </authorList>
    </citation>
    <scope>NUCLEOTIDE SEQUENCE [LARGE SCALE GENOMIC DNA]</scope>
    <source>
        <strain evidence="3">CECT 7235</strain>
    </source>
</reference>
<dbReference type="PANTHER" id="PTHR36109:SF2">
    <property type="entry name" value="MEMBRANE PROTEIN"/>
    <property type="match status" value="1"/>
</dbReference>
<evidence type="ECO:0000256" key="1">
    <source>
        <dbReference type="SAM" id="Phobius"/>
    </source>
</evidence>
<name>A0A3B0MDS6_9RHOB</name>
<evidence type="ECO:0000313" key="2">
    <source>
        <dbReference type="EMBL" id="SUZ34035.1"/>
    </source>
</evidence>
<dbReference type="Proteomes" id="UP000272908">
    <property type="component" value="Unassembled WGS sequence"/>
</dbReference>